<sequence>MNKENVLVTFRELGLIICKADTKRKITCPIWDKITLKSVCIFYKMGYVFRDSQDSKKYYSLNEITEKVKRYLAVL</sequence>
<evidence type="ECO:0000313" key="2">
    <source>
        <dbReference type="Proteomes" id="UP000031866"/>
    </source>
</evidence>
<dbReference type="EMBL" id="CP010086">
    <property type="protein sequence ID" value="AJH02187.1"/>
    <property type="molecule type" value="Genomic_DNA"/>
</dbReference>
<reference evidence="2" key="1">
    <citation type="submission" date="2014-12" db="EMBL/GenBank/DDBJ databases">
        <title>Genome sequence of Clostridium beijerinckii strain 59B.</title>
        <authorList>
            <person name="Little G.T."/>
            <person name="Minton N.P."/>
        </authorList>
    </citation>
    <scope>NUCLEOTIDE SEQUENCE [LARGE SCALE GENOMIC DNA]</scope>
    <source>
        <strain evidence="2">59B</strain>
    </source>
</reference>
<protein>
    <submittedName>
        <fullName evidence="1">Uncharacterized protein</fullName>
    </submittedName>
</protein>
<dbReference type="RefSeq" id="WP_041900687.1">
    <property type="nucleotide sequence ID" value="NZ_CP010086.2"/>
</dbReference>
<dbReference type="AlphaFoldDB" id="A0A0B5QVJ5"/>
<dbReference type="STRING" id="1520.LF65_05680"/>
<dbReference type="OrthoDB" id="9928168at2"/>
<name>A0A0B5QVJ5_CLOBE</name>
<accession>A0A0B5QVJ5</accession>
<evidence type="ECO:0000313" key="1">
    <source>
        <dbReference type="EMBL" id="AJH02187.1"/>
    </source>
</evidence>
<dbReference type="KEGG" id="cbei:LF65_05680"/>
<organism evidence="1 2">
    <name type="scientific">Clostridium beijerinckii</name>
    <name type="common">Clostridium MP</name>
    <dbReference type="NCBI Taxonomy" id="1520"/>
    <lineage>
        <taxon>Bacteria</taxon>
        <taxon>Bacillati</taxon>
        <taxon>Bacillota</taxon>
        <taxon>Clostridia</taxon>
        <taxon>Eubacteriales</taxon>
        <taxon>Clostridiaceae</taxon>
        <taxon>Clostridium</taxon>
    </lineage>
</organism>
<gene>
    <name evidence="1" type="ORF">LF65_05680</name>
</gene>
<dbReference type="Proteomes" id="UP000031866">
    <property type="component" value="Chromosome"/>
</dbReference>
<proteinExistence type="predicted"/>